<evidence type="ECO:0000256" key="4">
    <source>
        <dbReference type="SAM" id="MobiDB-lite"/>
    </source>
</evidence>
<dbReference type="PANTHER" id="PTHR11926:SF1392">
    <property type="entry name" value="GLYCOSYLTRANSFERASE"/>
    <property type="match status" value="1"/>
</dbReference>
<keyword evidence="6" id="KW-1185">Reference proteome</keyword>
<evidence type="ECO:0000256" key="1">
    <source>
        <dbReference type="ARBA" id="ARBA00009995"/>
    </source>
</evidence>
<dbReference type="Proteomes" id="UP001188597">
    <property type="component" value="Unassembled WGS sequence"/>
</dbReference>
<evidence type="ECO:0000256" key="2">
    <source>
        <dbReference type="ARBA" id="ARBA00022679"/>
    </source>
</evidence>
<dbReference type="GO" id="GO:0080044">
    <property type="term" value="F:quercetin 7-O-glucosyltransferase activity"/>
    <property type="evidence" value="ECO:0007669"/>
    <property type="project" value="TreeGrafter"/>
</dbReference>
<proteinExistence type="inferred from homology"/>
<gene>
    <name evidence="5" type="ORF">RJ639_038421</name>
</gene>
<dbReference type="CDD" id="cd03784">
    <property type="entry name" value="GT1_Gtf-like"/>
    <property type="match status" value="1"/>
</dbReference>
<dbReference type="AlphaFoldDB" id="A0AA89B7H6"/>
<dbReference type="SUPFAM" id="SSF53756">
    <property type="entry name" value="UDP-Glycosyltransferase/glycogen phosphorylase"/>
    <property type="match status" value="1"/>
</dbReference>
<feature type="compositionally biased region" description="Low complexity" evidence="4">
    <location>
        <begin position="27"/>
        <end position="64"/>
    </location>
</feature>
<protein>
    <recommendedName>
        <fullName evidence="7">UDP-glycosyltransferases domain-containing protein</fullName>
    </recommendedName>
</protein>
<organism evidence="5 6">
    <name type="scientific">Escallonia herrerae</name>
    <dbReference type="NCBI Taxonomy" id="1293975"/>
    <lineage>
        <taxon>Eukaryota</taxon>
        <taxon>Viridiplantae</taxon>
        <taxon>Streptophyta</taxon>
        <taxon>Embryophyta</taxon>
        <taxon>Tracheophyta</taxon>
        <taxon>Spermatophyta</taxon>
        <taxon>Magnoliopsida</taxon>
        <taxon>eudicotyledons</taxon>
        <taxon>Gunneridae</taxon>
        <taxon>Pentapetalae</taxon>
        <taxon>asterids</taxon>
        <taxon>campanulids</taxon>
        <taxon>Escalloniales</taxon>
        <taxon>Escalloniaceae</taxon>
        <taxon>Escallonia</taxon>
    </lineage>
</organism>
<reference evidence="5" key="1">
    <citation type="submission" date="2022-12" db="EMBL/GenBank/DDBJ databases">
        <title>Draft genome assemblies for two species of Escallonia (Escalloniales).</title>
        <authorList>
            <person name="Chanderbali A."/>
            <person name="Dervinis C."/>
            <person name="Anghel I."/>
            <person name="Soltis D."/>
            <person name="Soltis P."/>
            <person name="Zapata F."/>
        </authorList>
    </citation>
    <scope>NUCLEOTIDE SEQUENCE</scope>
    <source>
        <strain evidence="5">UCBG64.0493</strain>
        <tissue evidence="5">Leaf</tissue>
    </source>
</reference>
<dbReference type="InterPro" id="IPR035595">
    <property type="entry name" value="UDP_glycos_trans_CS"/>
</dbReference>
<dbReference type="Gene3D" id="3.40.50.2000">
    <property type="entry name" value="Glycogen Phosphorylase B"/>
    <property type="match status" value="3"/>
</dbReference>
<accession>A0AA89B7H6</accession>
<dbReference type="PROSITE" id="PS00375">
    <property type="entry name" value="UDPGT"/>
    <property type="match status" value="1"/>
</dbReference>
<dbReference type="GO" id="GO:0080043">
    <property type="term" value="F:quercetin 3-O-glucosyltransferase activity"/>
    <property type="evidence" value="ECO:0007669"/>
    <property type="project" value="TreeGrafter"/>
</dbReference>
<dbReference type="Pfam" id="PF00201">
    <property type="entry name" value="UDPGT"/>
    <property type="match status" value="1"/>
</dbReference>
<evidence type="ECO:0000313" key="5">
    <source>
        <dbReference type="EMBL" id="KAK3029323.1"/>
    </source>
</evidence>
<name>A0AA89B7H6_9ASTE</name>
<feature type="region of interest" description="Disordered" evidence="4">
    <location>
        <begin position="27"/>
        <end position="72"/>
    </location>
</feature>
<dbReference type="InterPro" id="IPR002213">
    <property type="entry name" value="UDP_glucos_trans"/>
</dbReference>
<keyword evidence="3" id="KW-0328">Glycosyltransferase</keyword>
<evidence type="ECO:0008006" key="7">
    <source>
        <dbReference type="Google" id="ProtNLM"/>
    </source>
</evidence>
<comment type="similarity">
    <text evidence="1 3">Belongs to the UDP-glycosyltransferase family.</text>
</comment>
<evidence type="ECO:0000256" key="3">
    <source>
        <dbReference type="RuleBase" id="RU003718"/>
    </source>
</evidence>
<keyword evidence="2 3" id="KW-0808">Transferase</keyword>
<sequence length="336" mass="36707">MDGAEAAVSSPHVLFFPLPLQDQSTACSSLPSSSASPAASASPSSTPTTSTAASSATPTFSTASHGSQRFVSKPSRTEAGVPLIYFDTIIPCALWTLGIWFAGNWFSGGDLDAKITSVPGLDSFRRRRDVPSFCHAYNLANHAIQRALREVQQIPRAHGLILNTFEKLDGPILALIPDLKISAKLLKFTEERGYIVGWAPQEEVLAHPAIGAFLTHSGWNSTLESIAEGVPMVCLPCFLEQQVISRFVSEVWKLGCDMKDTCDRVITEKVVRAVMEVRRDEFMQSADEMKKSARDSACKGGSSYCNLDLLIEDIRSMNVVKRARALEFKKDSILYS</sequence>
<comment type="caution">
    <text evidence="5">The sequence shown here is derived from an EMBL/GenBank/DDBJ whole genome shotgun (WGS) entry which is preliminary data.</text>
</comment>
<dbReference type="EMBL" id="JAVXUP010000382">
    <property type="protein sequence ID" value="KAK3029323.1"/>
    <property type="molecule type" value="Genomic_DNA"/>
</dbReference>
<evidence type="ECO:0000313" key="6">
    <source>
        <dbReference type="Proteomes" id="UP001188597"/>
    </source>
</evidence>
<dbReference type="PANTHER" id="PTHR11926">
    <property type="entry name" value="GLUCOSYL/GLUCURONOSYL TRANSFERASES"/>
    <property type="match status" value="1"/>
</dbReference>